<name>A0A9Q8PAU2_PASFU</name>
<keyword evidence="2" id="KW-1185">Reference proteome</keyword>
<dbReference type="RefSeq" id="XP_047763401.1">
    <property type="nucleotide sequence ID" value="XM_047906674.1"/>
</dbReference>
<dbReference type="KEGG" id="ffu:CLAFUR5_07526"/>
<dbReference type="OrthoDB" id="3650853at2759"/>
<sequence length="93" mass="10308">MADSTNFYAISYGAALAHYNNTRHGEAVEHAKTNLRDPTLPRYWQAKNCIPIICAAESWYEAEIYRALAEEIYDNAAKATAPVDSLGEVDTLA</sequence>
<reference evidence="1" key="2">
    <citation type="journal article" date="2022" name="Microb. Genom.">
        <title>A chromosome-scale genome assembly of the tomato pathogen Cladosporium fulvum reveals a compartmentalized genome architecture and the presence of a dispensable chromosome.</title>
        <authorList>
            <person name="Zaccaron A.Z."/>
            <person name="Chen L.H."/>
            <person name="Samaras A."/>
            <person name="Stergiopoulos I."/>
        </authorList>
    </citation>
    <scope>NUCLEOTIDE SEQUENCE</scope>
    <source>
        <strain evidence="1">Race5_Kim</strain>
    </source>
</reference>
<proteinExistence type="predicted"/>
<accession>A0A9Q8PAU2</accession>
<dbReference type="GeneID" id="71987404"/>
<dbReference type="Proteomes" id="UP000756132">
    <property type="component" value="Chromosome 6"/>
</dbReference>
<evidence type="ECO:0000313" key="2">
    <source>
        <dbReference type="Proteomes" id="UP000756132"/>
    </source>
</evidence>
<gene>
    <name evidence="1" type="ORF">CLAFUR5_07526</name>
</gene>
<dbReference type="AlphaFoldDB" id="A0A9Q8PAU2"/>
<protein>
    <submittedName>
        <fullName evidence="1">Uncharacterized protein</fullName>
    </submittedName>
</protein>
<organism evidence="1 2">
    <name type="scientific">Passalora fulva</name>
    <name type="common">Tomato leaf mold</name>
    <name type="synonym">Cladosporium fulvum</name>
    <dbReference type="NCBI Taxonomy" id="5499"/>
    <lineage>
        <taxon>Eukaryota</taxon>
        <taxon>Fungi</taxon>
        <taxon>Dikarya</taxon>
        <taxon>Ascomycota</taxon>
        <taxon>Pezizomycotina</taxon>
        <taxon>Dothideomycetes</taxon>
        <taxon>Dothideomycetidae</taxon>
        <taxon>Mycosphaerellales</taxon>
        <taxon>Mycosphaerellaceae</taxon>
        <taxon>Fulvia</taxon>
    </lineage>
</organism>
<evidence type="ECO:0000313" key="1">
    <source>
        <dbReference type="EMBL" id="UJO19035.1"/>
    </source>
</evidence>
<reference evidence="1" key="1">
    <citation type="submission" date="2021-12" db="EMBL/GenBank/DDBJ databases">
        <authorList>
            <person name="Zaccaron A."/>
            <person name="Stergiopoulos I."/>
        </authorList>
    </citation>
    <scope>NUCLEOTIDE SEQUENCE</scope>
    <source>
        <strain evidence="1">Race5_Kim</strain>
    </source>
</reference>
<dbReference type="EMBL" id="CP090168">
    <property type="protein sequence ID" value="UJO19035.1"/>
    <property type="molecule type" value="Genomic_DNA"/>
</dbReference>